<evidence type="ECO:0000256" key="1">
    <source>
        <dbReference type="SAM" id="SignalP"/>
    </source>
</evidence>
<evidence type="ECO:0000313" key="3">
    <source>
        <dbReference type="Proteomes" id="UP001500957"/>
    </source>
</evidence>
<sequence length="484" mass="49516">MNRLVISALITSTLVLSACADDDDDLVASPSKPSAATPSATPTPTGALLDSAFGTAGIVKAALVSGGKDRFNAVAVGKDGKIYAAGLTSEGPDQKIAVARFSTDGAKDTSFGDGGVASVNVSPNSSTDPTAQIEQARSLVFLEDGTVVAVGVAEHDATAEGAAAKDSDIVAVAFDSAGKPKSGFGTDGVARFDLGTGHLDGEDFVGADQGWGSAALPDGDGLVIFGTTTAGADRADGDFVLLGVDDDGKLDDDFGDDGVLKVGDRPQVDNARHVQVVGDKLVATGYSRYTDGDKTTVRPVLIRASLDGELDKTFDDDGIATYDGLGAVAESYQFGVQGDKYVLTGYGKANDADKVDLIAYRFNNDGEFDTTFGDNGVTRIDITGEDDRGRNLVVAGDKIVYVGSGKVDGSNQEAMVVVLDKDGKRDAAYGADGVILTDLGTPGDAWFGAALAPDGKTIYLAGYTNISNDSVTADDAVLGRLTLS</sequence>
<keyword evidence="1" id="KW-0732">Signal</keyword>
<evidence type="ECO:0000313" key="2">
    <source>
        <dbReference type="EMBL" id="GAA0638909.1"/>
    </source>
</evidence>
<dbReference type="PROSITE" id="PS51257">
    <property type="entry name" value="PROKAR_LIPOPROTEIN"/>
    <property type="match status" value="1"/>
</dbReference>
<dbReference type="EMBL" id="BAAAHE010000066">
    <property type="protein sequence ID" value="GAA0638909.1"/>
    <property type="molecule type" value="Genomic_DNA"/>
</dbReference>
<gene>
    <name evidence="2" type="ORF">GCM10009547_48810</name>
</gene>
<reference evidence="2 3" key="1">
    <citation type="journal article" date="2019" name="Int. J. Syst. Evol. Microbiol.">
        <title>The Global Catalogue of Microorganisms (GCM) 10K type strain sequencing project: providing services to taxonomists for standard genome sequencing and annotation.</title>
        <authorList>
            <consortium name="The Broad Institute Genomics Platform"/>
            <consortium name="The Broad Institute Genome Sequencing Center for Infectious Disease"/>
            <person name="Wu L."/>
            <person name="Ma J."/>
        </authorList>
    </citation>
    <scope>NUCLEOTIDE SEQUENCE [LARGE SCALE GENOMIC DNA]</scope>
    <source>
        <strain evidence="2 3">JCM 10671</strain>
    </source>
</reference>
<comment type="caution">
    <text evidence="2">The sequence shown here is derived from an EMBL/GenBank/DDBJ whole genome shotgun (WGS) entry which is preliminary data.</text>
</comment>
<dbReference type="RefSeq" id="WP_344609795.1">
    <property type="nucleotide sequence ID" value="NZ_BAAAHE010000066.1"/>
</dbReference>
<feature type="chain" id="PRO_5045788561" evidence="1">
    <location>
        <begin position="21"/>
        <end position="484"/>
    </location>
</feature>
<dbReference type="InterPro" id="IPR013431">
    <property type="entry name" value="Delta_60_rpt"/>
</dbReference>
<accession>A0ABN1HD03</accession>
<name>A0ABN1HD03_9ACTN</name>
<dbReference type="Pfam" id="PF17164">
    <property type="entry name" value="DUF5122"/>
    <property type="match status" value="2"/>
</dbReference>
<feature type="signal peptide" evidence="1">
    <location>
        <begin position="1"/>
        <end position="20"/>
    </location>
</feature>
<dbReference type="Proteomes" id="UP001500957">
    <property type="component" value="Unassembled WGS sequence"/>
</dbReference>
<protein>
    <submittedName>
        <fullName evidence="2">Uncharacterized protein</fullName>
    </submittedName>
</protein>
<proteinExistence type="predicted"/>
<keyword evidence="3" id="KW-1185">Reference proteome</keyword>
<dbReference type="Gene3D" id="2.80.10.50">
    <property type="match status" value="2"/>
</dbReference>
<dbReference type="NCBIfam" id="TIGR02608">
    <property type="entry name" value="delta_60_rpt"/>
    <property type="match status" value="5"/>
</dbReference>
<organism evidence="2 3">
    <name type="scientific">Sporichthya brevicatena</name>
    <dbReference type="NCBI Taxonomy" id="171442"/>
    <lineage>
        <taxon>Bacteria</taxon>
        <taxon>Bacillati</taxon>
        <taxon>Actinomycetota</taxon>
        <taxon>Actinomycetes</taxon>
        <taxon>Sporichthyales</taxon>
        <taxon>Sporichthyaceae</taxon>
        <taxon>Sporichthya</taxon>
    </lineage>
</organism>